<evidence type="ECO:0000313" key="4">
    <source>
        <dbReference type="Proteomes" id="UP000717328"/>
    </source>
</evidence>
<dbReference type="AlphaFoldDB" id="A0A9P7K6V3"/>
<evidence type="ECO:0000256" key="1">
    <source>
        <dbReference type="SAM" id="Coils"/>
    </source>
</evidence>
<keyword evidence="1" id="KW-0175">Coiled coil</keyword>
<proteinExistence type="predicted"/>
<reference evidence="3" key="1">
    <citation type="submission" date="2021-02" db="EMBL/GenBank/DDBJ databases">
        <authorList>
            <person name="Nieuwenhuis M."/>
            <person name="Van De Peppel L.J.J."/>
        </authorList>
    </citation>
    <scope>NUCLEOTIDE SEQUENCE</scope>
    <source>
        <strain evidence="3">D49</strain>
    </source>
</reference>
<gene>
    <name evidence="3" type="ORF">H0H81_012309</name>
</gene>
<reference evidence="3" key="2">
    <citation type="submission" date="2021-10" db="EMBL/GenBank/DDBJ databases">
        <title>Phylogenomics reveals ancestral predisposition of the termite-cultivated fungus Termitomyces towards a domesticated lifestyle.</title>
        <authorList>
            <person name="Auxier B."/>
            <person name="Grum-Grzhimaylo A."/>
            <person name="Cardenas M.E."/>
            <person name="Lodge J.D."/>
            <person name="Laessoe T."/>
            <person name="Pedersen O."/>
            <person name="Smith M.E."/>
            <person name="Kuyper T.W."/>
            <person name="Franco-Molano E.A."/>
            <person name="Baroni T.J."/>
            <person name="Aanen D.K."/>
        </authorList>
    </citation>
    <scope>NUCLEOTIDE SEQUENCE</scope>
    <source>
        <strain evidence="3">D49</strain>
    </source>
</reference>
<feature type="coiled-coil region" evidence="1">
    <location>
        <begin position="30"/>
        <end position="57"/>
    </location>
</feature>
<protein>
    <submittedName>
        <fullName evidence="3">Uncharacterized protein</fullName>
    </submittedName>
</protein>
<sequence length="178" mass="19789">MCRVSTPETSLRQEWSLTPGKGNRLILANTEELHERIEDLCARNKQLETALSALQQSVSDQPHPLLQNGSLLHTPPVLPVLTDRNTPGASSTHTCSEEPEKASQSTPADEECLVDSFEHQQLRTPIPPQRLSKKFIEACWPETCAADPALGEEIFGLLPPLSEAIRLCEIYQEHGKYL</sequence>
<dbReference type="OrthoDB" id="424974at2759"/>
<name>A0A9P7K6V3_9AGAR</name>
<organism evidence="3 4">
    <name type="scientific">Sphagnurus paluster</name>
    <dbReference type="NCBI Taxonomy" id="117069"/>
    <lineage>
        <taxon>Eukaryota</taxon>
        <taxon>Fungi</taxon>
        <taxon>Dikarya</taxon>
        <taxon>Basidiomycota</taxon>
        <taxon>Agaricomycotina</taxon>
        <taxon>Agaricomycetes</taxon>
        <taxon>Agaricomycetidae</taxon>
        <taxon>Agaricales</taxon>
        <taxon>Tricholomatineae</taxon>
        <taxon>Lyophyllaceae</taxon>
        <taxon>Sphagnurus</taxon>
    </lineage>
</organism>
<dbReference type="Proteomes" id="UP000717328">
    <property type="component" value="Unassembled WGS sequence"/>
</dbReference>
<evidence type="ECO:0000256" key="2">
    <source>
        <dbReference type="SAM" id="MobiDB-lite"/>
    </source>
</evidence>
<comment type="caution">
    <text evidence="3">The sequence shown here is derived from an EMBL/GenBank/DDBJ whole genome shotgun (WGS) entry which is preliminary data.</text>
</comment>
<feature type="region of interest" description="Disordered" evidence="2">
    <location>
        <begin position="83"/>
        <end position="110"/>
    </location>
</feature>
<feature type="compositionally biased region" description="Polar residues" evidence="2">
    <location>
        <begin position="83"/>
        <end position="94"/>
    </location>
</feature>
<keyword evidence="4" id="KW-1185">Reference proteome</keyword>
<dbReference type="EMBL" id="JABCKI010005759">
    <property type="protein sequence ID" value="KAG5638504.1"/>
    <property type="molecule type" value="Genomic_DNA"/>
</dbReference>
<accession>A0A9P7K6V3</accession>
<evidence type="ECO:0000313" key="3">
    <source>
        <dbReference type="EMBL" id="KAG5638504.1"/>
    </source>
</evidence>